<sequence length="129" mass="14087">MTNDACQHSHTQFSAPPLSRQRSLEAIASFASGKIRTLEIPAGIITHTIRNSLLPLLLSPNKKFVGVVGLVYMTNEEDLYDFCFSNELLTLGWIHAVAIVVAPNDPQKTPAAKINVNNGQSPKKIAESF</sequence>
<name>A0ACC0WCL5_9STRA</name>
<evidence type="ECO:0000313" key="2">
    <source>
        <dbReference type="Proteomes" id="UP001163321"/>
    </source>
</evidence>
<comment type="caution">
    <text evidence="1">The sequence shown here is derived from an EMBL/GenBank/DDBJ whole genome shotgun (WGS) entry which is preliminary data.</text>
</comment>
<protein>
    <submittedName>
        <fullName evidence="1">Uncharacterized protein</fullName>
    </submittedName>
</protein>
<reference evidence="1 2" key="1">
    <citation type="journal article" date="2022" name="bioRxiv">
        <title>The genome of the oomycete Peronosclerospora sorghi, a cosmopolitan pathogen of maize and sorghum, is inflated with dispersed pseudogenes.</title>
        <authorList>
            <person name="Fletcher K."/>
            <person name="Martin F."/>
            <person name="Isakeit T."/>
            <person name="Cavanaugh K."/>
            <person name="Magill C."/>
            <person name="Michelmore R."/>
        </authorList>
    </citation>
    <scope>NUCLEOTIDE SEQUENCE [LARGE SCALE GENOMIC DNA]</scope>
    <source>
        <strain evidence="1">P6</strain>
    </source>
</reference>
<dbReference type="Proteomes" id="UP001163321">
    <property type="component" value="Chromosome 2"/>
</dbReference>
<gene>
    <name evidence="1" type="ORF">PsorP6_016992</name>
</gene>
<evidence type="ECO:0000313" key="1">
    <source>
        <dbReference type="EMBL" id="KAI9916380.1"/>
    </source>
</evidence>
<dbReference type="EMBL" id="CM047581">
    <property type="protein sequence ID" value="KAI9916380.1"/>
    <property type="molecule type" value="Genomic_DNA"/>
</dbReference>
<keyword evidence="2" id="KW-1185">Reference proteome</keyword>
<proteinExistence type="predicted"/>
<organism evidence="1 2">
    <name type="scientific">Peronosclerospora sorghi</name>
    <dbReference type="NCBI Taxonomy" id="230839"/>
    <lineage>
        <taxon>Eukaryota</taxon>
        <taxon>Sar</taxon>
        <taxon>Stramenopiles</taxon>
        <taxon>Oomycota</taxon>
        <taxon>Peronosporomycetes</taxon>
        <taxon>Peronosporales</taxon>
        <taxon>Peronosporaceae</taxon>
        <taxon>Peronosclerospora</taxon>
    </lineage>
</organism>
<accession>A0ACC0WCL5</accession>